<name>A0A1L9SH07_9EURO</name>
<keyword evidence="3" id="KW-1185">Reference proteome</keyword>
<reference evidence="3" key="1">
    <citation type="journal article" date="2017" name="Genome Biol.">
        <title>Comparative genomics reveals high biological diversity and specific adaptations in the industrially and medically important fungal genus Aspergillus.</title>
        <authorList>
            <person name="de Vries R.P."/>
            <person name="Riley R."/>
            <person name="Wiebenga A."/>
            <person name="Aguilar-Osorio G."/>
            <person name="Amillis S."/>
            <person name="Uchima C.A."/>
            <person name="Anderluh G."/>
            <person name="Asadollahi M."/>
            <person name="Askin M."/>
            <person name="Barry K."/>
            <person name="Battaglia E."/>
            <person name="Bayram O."/>
            <person name="Benocci T."/>
            <person name="Braus-Stromeyer S.A."/>
            <person name="Caldana C."/>
            <person name="Canovas D."/>
            <person name="Cerqueira G.C."/>
            <person name="Chen F."/>
            <person name="Chen W."/>
            <person name="Choi C."/>
            <person name="Clum A."/>
            <person name="Dos Santos R.A."/>
            <person name="Damasio A.R."/>
            <person name="Diallinas G."/>
            <person name="Emri T."/>
            <person name="Fekete E."/>
            <person name="Flipphi M."/>
            <person name="Freyberg S."/>
            <person name="Gallo A."/>
            <person name="Gournas C."/>
            <person name="Habgood R."/>
            <person name="Hainaut M."/>
            <person name="Harispe M.L."/>
            <person name="Henrissat B."/>
            <person name="Hilden K.S."/>
            <person name="Hope R."/>
            <person name="Hossain A."/>
            <person name="Karabika E."/>
            <person name="Karaffa L."/>
            <person name="Karanyi Z."/>
            <person name="Krasevec N."/>
            <person name="Kuo A."/>
            <person name="Kusch H."/>
            <person name="LaButti K."/>
            <person name="Lagendijk E.L."/>
            <person name="Lapidus A."/>
            <person name="Levasseur A."/>
            <person name="Lindquist E."/>
            <person name="Lipzen A."/>
            <person name="Logrieco A.F."/>
            <person name="MacCabe A."/>
            <person name="Maekelae M.R."/>
            <person name="Malavazi I."/>
            <person name="Melin P."/>
            <person name="Meyer V."/>
            <person name="Mielnichuk N."/>
            <person name="Miskei M."/>
            <person name="Molnar A.P."/>
            <person name="Mule G."/>
            <person name="Ngan C.Y."/>
            <person name="Orejas M."/>
            <person name="Orosz E."/>
            <person name="Ouedraogo J.P."/>
            <person name="Overkamp K.M."/>
            <person name="Park H.-S."/>
            <person name="Perrone G."/>
            <person name="Piumi F."/>
            <person name="Punt P.J."/>
            <person name="Ram A.F."/>
            <person name="Ramon A."/>
            <person name="Rauscher S."/>
            <person name="Record E."/>
            <person name="Riano-Pachon D.M."/>
            <person name="Robert V."/>
            <person name="Roehrig J."/>
            <person name="Ruller R."/>
            <person name="Salamov A."/>
            <person name="Salih N.S."/>
            <person name="Samson R.A."/>
            <person name="Sandor E."/>
            <person name="Sanguinetti M."/>
            <person name="Schuetze T."/>
            <person name="Sepcic K."/>
            <person name="Shelest E."/>
            <person name="Sherlock G."/>
            <person name="Sophianopoulou V."/>
            <person name="Squina F.M."/>
            <person name="Sun H."/>
            <person name="Susca A."/>
            <person name="Todd R.B."/>
            <person name="Tsang A."/>
            <person name="Unkles S.E."/>
            <person name="van de Wiele N."/>
            <person name="van Rossen-Uffink D."/>
            <person name="Oliveira J.V."/>
            <person name="Vesth T.C."/>
            <person name="Visser J."/>
            <person name="Yu J.-H."/>
            <person name="Zhou M."/>
            <person name="Andersen M.R."/>
            <person name="Archer D.B."/>
            <person name="Baker S.E."/>
            <person name="Benoit I."/>
            <person name="Brakhage A.A."/>
            <person name="Braus G.H."/>
            <person name="Fischer R."/>
            <person name="Frisvad J.C."/>
            <person name="Goldman G.H."/>
            <person name="Houbraken J."/>
            <person name="Oakley B."/>
            <person name="Pocsi I."/>
            <person name="Scazzocchio C."/>
            <person name="Seiboth B."/>
            <person name="vanKuyk P.A."/>
            <person name="Wortman J."/>
            <person name="Dyer P.S."/>
            <person name="Grigoriev I.V."/>
        </authorList>
    </citation>
    <scope>NUCLEOTIDE SEQUENCE [LARGE SCALE GENOMIC DNA]</scope>
    <source>
        <strain evidence="3">CBS 506.65</strain>
    </source>
</reference>
<dbReference type="GeneID" id="34613898"/>
<dbReference type="VEuPathDB" id="FungiDB:ASPZODRAFT_1961791"/>
<accession>A0A1L9SH07</accession>
<evidence type="ECO:0000313" key="2">
    <source>
        <dbReference type="EMBL" id="OJJ46423.1"/>
    </source>
</evidence>
<gene>
    <name evidence="2" type="ORF">ASPZODRAFT_1961791</name>
</gene>
<dbReference type="RefSeq" id="XP_022580933.1">
    <property type="nucleotide sequence ID" value="XM_022727434.1"/>
</dbReference>
<dbReference type="PANTHER" id="PTHR21974">
    <property type="entry name" value="RE15880P"/>
    <property type="match status" value="1"/>
</dbReference>
<dbReference type="STRING" id="1073090.A0A1L9SH07"/>
<dbReference type="Proteomes" id="UP000184188">
    <property type="component" value="Unassembled WGS sequence"/>
</dbReference>
<dbReference type="AlphaFoldDB" id="A0A1L9SH07"/>
<proteinExistence type="predicted"/>
<keyword evidence="1" id="KW-0175">Coiled coil</keyword>
<feature type="coiled-coil region" evidence="1">
    <location>
        <begin position="38"/>
        <end position="65"/>
    </location>
</feature>
<sequence length="391" mass="42470">MSFSDQLPAARARHSDLLSRLTAAAYAPAALSAQTELVASLNTQLETTKQKLQRAETVARQQNTQRMQGSRFRRFAYRAVGEKETFKARAAKGESEYQTAVDEANTLRAQQETLETRVLHETDALARVKGVEAEYTALQTELDALYGSLFDGPTPEYPVEDAAEEALHTAQKHFQETRARYQGALRASQKLKTAHEAIQGLGVLLNEALLCAQVAVLGRERRSATMGADSCLERAEIRLAHLVSLVGMAMRLDGAVHALPKITIPRQTVAMWLIPSVSDAVAFKTGIDQAILAVMTAEADLVAQLNACRERLALRTAQGNQAAAVMDAAKLELERIRKAILEGGSVYVGGRPNELPGIVLNEMAAEKPVNELAGTTVFELSAEDQLAELPV</sequence>
<dbReference type="PANTHER" id="PTHR21974:SF2">
    <property type="entry name" value="RE15880P"/>
    <property type="match status" value="1"/>
</dbReference>
<dbReference type="EMBL" id="KV878342">
    <property type="protein sequence ID" value="OJJ46423.1"/>
    <property type="molecule type" value="Genomic_DNA"/>
</dbReference>
<dbReference type="OrthoDB" id="2562743at2759"/>
<evidence type="ECO:0000256" key="1">
    <source>
        <dbReference type="SAM" id="Coils"/>
    </source>
</evidence>
<evidence type="ECO:0000313" key="3">
    <source>
        <dbReference type="Proteomes" id="UP000184188"/>
    </source>
</evidence>
<protein>
    <submittedName>
        <fullName evidence="2">Uncharacterized protein</fullName>
    </submittedName>
</protein>
<organism evidence="2 3">
    <name type="scientific">Penicilliopsis zonata CBS 506.65</name>
    <dbReference type="NCBI Taxonomy" id="1073090"/>
    <lineage>
        <taxon>Eukaryota</taxon>
        <taxon>Fungi</taxon>
        <taxon>Dikarya</taxon>
        <taxon>Ascomycota</taxon>
        <taxon>Pezizomycotina</taxon>
        <taxon>Eurotiomycetes</taxon>
        <taxon>Eurotiomycetidae</taxon>
        <taxon>Eurotiales</taxon>
        <taxon>Aspergillaceae</taxon>
        <taxon>Penicilliopsis</taxon>
    </lineage>
</organism>